<dbReference type="AlphaFoldDB" id="X1H3Z6"/>
<comment type="caution">
    <text evidence="1">The sequence shown here is derived from an EMBL/GenBank/DDBJ whole genome shotgun (WGS) entry which is preliminary data.</text>
</comment>
<name>X1H3Z6_9ZZZZ</name>
<dbReference type="EMBL" id="BARU01027871">
    <property type="protein sequence ID" value="GAH64132.1"/>
    <property type="molecule type" value="Genomic_DNA"/>
</dbReference>
<evidence type="ECO:0000313" key="1">
    <source>
        <dbReference type="EMBL" id="GAH64132.1"/>
    </source>
</evidence>
<protein>
    <submittedName>
        <fullName evidence="1">Uncharacterized protein</fullName>
    </submittedName>
</protein>
<feature type="non-terminal residue" evidence="1">
    <location>
        <position position="269"/>
    </location>
</feature>
<proteinExistence type="predicted"/>
<organism evidence="1">
    <name type="scientific">marine sediment metagenome</name>
    <dbReference type="NCBI Taxonomy" id="412755"/>
    <lineage>
        <taxon>unclassified sequences</taxon>
        <taxon>metagenomes</taxon>
        <taxon>ecological metagenomes</taxon>
    </lineage>
</organism>
<reference evidence="1" key="1">
    <citation type="journal article" date="2014" name="Front. Microbiol.">
        <title>High frequency of phylogenetically diverse reductive dehalogenase-homologous genes in deep subseafloor sedimentary metagenomes.</title>
        <authorList>
            <person name="Kawai M."/>
            <person name="Futagami T."/>
            <person name="Toyoda A."/>
            <person name="Takaki Y."/>
            <person name="Nishi S."/>
            <person name="Hori S."/>
            <person name="Arai W."/>
            <person name="Tsubouchi T."/>
            <person name="Morono Y."/>
            <person name="Uchiyama I."/>
            <person name="Ito T."/>
            <person name="Fujiyama A."/>
            <person name="Inagaki F."/>
            <person name="Takami H."/>
        </authorList>
    </citation>
    <scope>NUCLEOTIDE SEQUENCE</scope>
    <source>
        <strain evidence="1">Expedition CK06-06</strain>
    </source>
</reference>
<sequence length="269" mass="31364">PDIGINISAEGISLIRYKAELPPISSTDIHGILGLFTDRFFIAAGTQHLLLIDESDKEKISKIYKIYNTNPYWNVLSPEYSHEDKVFIIDFSDIDGNYFAYQEDTVLSYPEGTFYTENDNIYGTEVTITLDKSISGYSGYTDKMFKIFENICSIFGEGVGERYCTFVVYYNSEVYSSENTYSQGFSQGFGIVDEMYAHQIFHRWNGWEPYETIMVTPSPWHRGFYSEGWNNYFIDWNLNQVKPGFSWDYLKKFYNTYKSEYYGTIKDTP</sequence>
<feature type="non-terminal residue" evidence="1">
    <location>
        <position position="1"/>
    </location>
</feature>
<accession>X1H3Z6</accession>
<gene>
    <name evidence="1" type="ORF">S03H2_44559</name>
</gene>